<dbReference type="STRING" id="42156.A0A3P7K7J4"/>
<dbReference type="EMBL" id="UYRX01002015">
    <property type="protein sequence ID" value="VDM92577.1"/>
    <property type="molecule type" value="Genomic_DNA"/>
</dbReference>
<dbReference type="AlphaFoldDB" id="A0A3P7K7J4"/>
<dbReference type="InterPro" id="IPR001781">
    <property type="entry name" value="Znf_LIM"/>
</dbReference>
<dbReference type="CDD" id="cd09339">
    <property type="entry name" value="LIM4_Paxillin_like"/>
    <property type="match status" value="1"/>
</dbReference>
<dbReference type="Pfam" id="PF00412">
    <property type="entry name" value="LIM"/>
    <property type="match status" value="1"/>
</dbReference>
<dbReference type="FunFam" id="2.10.110.10:FF:000009">
    <property type="entry name" value="Paxillin isoform 1"/>
    <property type="match status" value="1"/>
</dbReference>
<keyword evidence="8" id="KW-1185">Reference proteome</keyword>
<feature type="domain" description="LIM zinc-binding" evidence="6">
    <location>
        <begin position="115"/>
        <end position="181"/>
    </location>
</feature>
<evidence type="ECO:0000256" key="4">
    <source>
        <dbReference type="ARBA" id="ARBA00037833"/>
    </source>
</evidence>
<keyword evidence="3 5" id="KW-0440">LIM domain</keyword>
<organism evidence="7 8">
    <name type="scientific">Litomosoides sigmodontis</name>
    <name type="common">Filarial nematode worm</name>
    <dbReference type="NCBI Taxonomy" id="42156"/>
    <lineage>
        <taxon>Eukaryota</taxon>
        <taxon>Metazoa</taxon>
        <taxon>Ecdysozoa</taxon>
        <taxon>Nematoda</taxon>
        <taxon>Chromadorea</taxon>
        <taxon>Rhabditida</taxon>
        <taxon>Spirurina</taxon>
        <taxon>Spiruromorpha</taxon>
        <taxon>Filarioidea</taxon>
        <taxon>Onchocercidae</taxon>
        <taxon>Litomosoides</taxon>
    </lineage>
</organism>
<reference evidence="7 8" key="1">
    <citation type="submission" date="2018-08" db="EMBL/GenBank/DDBJ databases">
        <authorList>
            <person name="Laetsch R D."/>
            <person name="Stevens L."/>
            <person name="Kumar S."/>
            <person name="Blaxter L. M."/>
        </authorList>
    </citation>
    <scope>NUCLEOTIDE SEQUENCE [LARGE SCALE GENOMIC DNA]</scope>
</reference>
<accession>A0A3P7K7J4</accession>
<evidence type="ECO:0000313" key="8">
    <source>
        <dbReference type="Proteomes" id="UP000277928"/>
    </source>
</evidence>
<gene>
    <name evidence="7" type="ORF">NLS_LOCUS9843</name>
</gene>
<evidence type="ECO:0000313" key="7">
    <source>
        <dbReference type="EMBL" id="VDM92577.1"/>
    </source>
</evidence>
<dbReference type="PROSITE" id="PS00478">
    <property type="entry name" value="LIM_DOMAIN_1"/>
    <property type="match status" value="1"/>
</dbReference>
<dbReference type="GO" id="GO:0046872">
    <property type="term" value="F:metal ion binding"/>
    <property type="evidence" value="ECO:0007669"/>
    <property type="project" value="UniProtKB-KW"/>
</dbReference>
<evidence type="ECO:0000256" key="5">
    <source>
        <dbReference type="PROSITE-ProRule" id="PRU00125"/>
    </source>
</evidence>
<dbReference type="Gene3D" id="2.10.110.10">
    <property type="entry name" value="Cysteine Rich Protein"/>
    <property type="match status" value="1"/>
</dbReference>
<name>A0A3P7K7J4_LITSI</name>
<keyword evidence="1 5" id="KW-0479">Metal-binding</keyword>
<protein>
    <recommendedName>
        <fullName evidence="6">LIM zinc-binding domain-containing protein</fullName>
    </recommendedName>
</protein>
<evidence type="ECO:0000256" key="1">
    <source>
        <dbReference type="ARBA" id="ARBA00022723"/>
    </source>
</evidence>
<dbReference type="Proteomes" id="UP000277928">
    <property type="component" value="Unassembled WGS sequence"/>
</dbReference>
<sequence length="197" mass="22510">MYAYLKQNAVTDTLAALVYDIDATADVLRRGLMKKKGANGEEVITEYNLRITPMPEDELSIAAAKQKNGLTLEQVSQDYGVDISESQMNSVKKRSRSETPRRMINIENSPTASPAICAFCSERIDGPIVTALAPSSYYAQKFHPYHFMCTYCQKALNLRGTYREHERKPYCHECFYRLYNGLIYSPDEKQTRIEKLI</sequence>
<dbReference type="OrthoDB" id="15567at2759"/>
<dbReference type="SMART" id="SM00132">
    <property type="entry name" value="LIM"/>
    <property type="match status" value="1"/>
</dbReference>
<dbReference type="GO" id="GO:0055120">
    <property type="term" value="C:striated muscle dense body"/>
    <property type="evidence" value="ECO:0007669"/>
    <property type="project" value="UniProtKB-ARBA"/>
</dbReference>
<proteinExistence type="predicted"/>
<evidence type="ECO:0000256" key="2">
    <source>
        <dbReference type="ARBA" id="ARBA00022833"/>
    </source>
</evidence>
<evidence type="ECO:0000256" key="3">
    <source>
        <dbReference type="ARBA" id="ARBA00023038"/>
    </source>
</evidence>
<keyword evidence="2 5" id="KW-0862">Zinc</keyword>
<dbReference type="PROSITE" id="PS50023">
    <property type="entry name" value="LIM_DOMAIN_2"/>
    <property type="match status" value="1"/>
</dbReference>
<dbReference type="GO" id="GO:0031430">
    <property type="term" value="C:M band"/>
    <property type="evidence" value="ECO:0007669"/>
    <property type="project" value="UniProtKB-SubCell"/>
</dbReference>
<comment type="subcellular location">
    <subcellularLocation>
        <location evidence="4">Cytoplasm</location>
        <location evidence="4">Myofibril</location>
        <location evidence="4">Sarcomere</location>
        <location evidence="4">M line</location>
    </subcellularLocation>
</comment>
<evidence type="ECO:0000259" key="6">
    <source>
        <dbReference type="PROSITE" id="PS50023"/>
    </source>
</evidence>
<dbReference type="OMA" id="YCHDCFY"/>